<reference evidence="6 7" key="1">
    <citation type="submission" date="2014-11" db="EMBL/GenBank/DDBJ databases">
        <authorList>
            <person name="Zhu J."/>
            <person name="Qi W."/>
            <person name="Song R."/>
        </authorList>
    </citation>
    <scope>NUCLEOTIDE SEQUENCE [LARGE SCALE GENOMIC DNA]</scope>
</reference>
<dbReference type="OMA" id="RPISHEN"/>
<accession>A0A0G4GME6</accession>
<evidence type="ECO:0000256" key="1">
    <source>
        <dbReference type="ARBA" id="ARBA00022737"/>
    </source>
</evidence>
<dbReference type="PANTHER" id="PTHR22872:SF2">
    <property type="entry name" value="INHIBITOR OF BRUTON TYROSINE KINASE"/>
    <property type="match status" value="1"/>
</dbReference>
<dbReference type="InterPro" id="IPR009091">
    <property type="entry name" value="RCC1/BLIP-II"/>
</dbReference>
<proteinExistence type="predicted"/>
<organism evidence="6 7">
    <name type="scientific">Vitrella brassicaformis (strain CCMP3155)</name>
    <dbReference type="NCBI Taxonomy" id="1169540"/>
    <lineage>
        <taxon>Eukaryota</taxon>
        <taxon>Sar</taxon>
        <taxon>Alveolata</taxon>
        <taxon>Colpodellida</taxon>
        <taxon>Vitrellaceae</taxon>
        <taxon>Vitrella</taxon>
    </lineage>
</organism>
<dbReference type="PANTHER" id="PTHR22872">
    <property type="entry name" value="BTK-BINDING PROTEIN-RELATED"/>
    <property type="match status" value="1"/>
</dbReference>
<feature type="repeat" description="RCC1" evidence="2">
    <location>
        <begin position="225"/>
        <end position="277"/>
    </location>
</feature>
<feature type="compositionally biased region" description="Polar residues" evidence="4">
    <location>
        <begin position="760"/>
        <end position="776"/>
    </location>
</feature>
<feature type="compositionally biased region" description="Low complexity" evidence="4">
    <location>
        <begin position="404"/>
        <end position="417"/>
    </location>
</feature>
<dbReference type="Proteomes" id="UP000041254">
    <property type="component" value="Unassembled WGS sequence"/>
</dbReference>
<feature type="compositionally biased region" description="Polar residues" evidence="4">
    <location>
        <begin position="360"/>
        <end position="390"/>
    </location>
</feature>
<keyword evidence="3" id="KW-0175">Coiled coil</keyword>
<feature type="region of interest" description="Disordered" evidence="4">
    <location>
        <begin position="359"/>
        <end position="436"/>
    </location>
</feature>
<dbReference type="STRING" id="1169540.A0A0G4GME6"/>
<dbReference type="Gene3D" id="2.130.10.30">
    <property type="entry name" value="Regulator of chromosome condensation 1/beta-lactamase-inhibitor protein II"/>
    <property type="match status" value="2"/>
</dbReference>
<feature type="region of interest" description="Disordered" evidence="4">
    <location>
        <begin position="561"/>
        <end position="600"/>
    </location>
</feature>
<evidence type="ECO:0000256" key="3">
    <source>
        <dbReference type="SAM" id="Coils"/>
    </source>
</evidence>
<feature type="domain" description="RCC1-like" evidence="5">
    <location>
        <begin position="35"/>
        <end position="286"/>
    </location>
</feature>
<name>A0A0G4GME6_VITBC</name>
<dbReference type="SUPFAM" id="SSF50985">
    <property type="entry name" value="RCC1/BLIP-II"/>
    <property type="match status" value="1"/>
</dbReference>
<dbReference type="InterPro" id="IPR000408">
    <property type="entry name" value="Reg_chr_condens"/>
</dbReference>
<gene>
    <name evidence="6" type="ORF">Vbra_10133</name>
</gene>
<feature type="coiled-coil region" evidence="3">
    <location>
        <begin position="960"/>
        <end position="987"/>
    </location>
</feature>
<dbReference type="EMBL" id="CDMY01000718">
    <property type="protein sequence ID" value="CEM31372.1"/>
    <property type="molecule type" value="Genomic_DNA"/>
</dbReference>
<dbReference type="PROSITE" id="PS00626">
    <property type="entry name" value="RCC1_2"/>
    <property type="match status" value="1"/>
</dbReference>
<keyword evidence="7" id="KW-1185">Reference proteome</keyword>
<dbReference type="InParanoid" id="A0A0G4GME6"/>
<evidence type="ECO:0000313" key="6">
    <source>
        <dbReference type="EMBL" id="CEM31372.1"/>
    </source>
</evidence>
<dbReference type="InterPro" id="IPR051625">
    <property type="entry name" value="Signaling_Regulatory_Domain"/>
</dbReference>
<dbReference type="InterPro" id="IPR058923">
    <property type="entry name" value="RCC1-like_dom"/>
</dbReference>
<dbReference type="VEuPathDB" id="CryptoDB:Vbra_10133"/>
<protein>
    <recommendedName>
        <fullName evidence="5">RCC1-like domain-containing protein</fullName>
    </recommendedName>
</protein>
<keyword evidence="1" id="KW-0677">Repeat</keyword>
<sequence>MTHPDKDELPCGHEVILWSSIFEDASAPFPRPDVFRSALEIRTLACGETVAAFVTSDYRLYAMEWGPGQPQNLEACSPRLIESLKTKKVLQVACGHKHIACVTDTHALYTMGDNSYMQLGVSPETYGQEQQRLNGRRDDTSQLRNLHQVRLGDNEAAHRVACGDYHTLVTTRSGQLYAMGDGRDGKLGTADTQPSLPVMVAIPGGRGVVGVAAGDRHSCAVTARGELYVWGSNARGQLAMDPAQCRSTHKPTLVSELQGYRTARVSAAEGTAALTEDGLLFLWGCHGWSTPQQVANAAITQVSVSKTLVCALTTDGRVWIRPISHENQPTDEISMAWDKQLVQVAAGGNRIMALAMSPADQDTSIGPTQLSQTHHSQQRQAADTMTTTSVLGGPPLSPHRHKTTVTVRTSSAASSTSPQAPLPMMASTALPTPSSAQLMNGTAHAAAAGGAAAAEGNPQQQRVLIHIRQEESETDPSGGDPHSTGTSPPQAHHDLYQRLRDALEAKDRAEEKASKYLRDYETIREELRNECHRWEHESQRFEESLTSASRTNDNLNQQLQELRDDRDDLRRQNDGKQKQIRELQSQLKRDDSDRKNMDMSVRRLSREAEELREAKAAWEAERGVLVKSRSKAQMDGDELKHKTQALEQDLTRQKQLVERQQADLKEERLTCQSLRDKLTEVEGDLVMANQQLSDLRKGCAELETAAQQASTTAEDLDHENKRLRDALDDAKREADEATEHLQHTKAECETLRQQHDRAARQQNRLQTDLETAQSSEKGLVEEAKRIKSSLETEKQRCSELMREKETLLGEVDAARTEIQAMEQSQERLQSELSELQAKQARDQQALQASFVKRLSELETLKQKEEGEHAAEKRRLSAAIESLEHERDQIKSQQKRLEDRVATYKDAADRAEQSIEQQRRKSLQMQNDLERAVVQKDNEIQAVKRGSRVHEQQVAELTKTLAERHATIQSLQDDLDKLKGEHSKVLIEAAEARRYSAERRKVTDVLQRYGLLAAAEDTSLDTRIEELADTLQQLERVVHEK</sequence>
<dbReference type="OrthoDB" id="10256179at2759"/>
<dbReference type="Pfam" id="PF25390">
    <property type="entry name" value="WD40_RLD"/>
    <property type="match status" value="1"/>
</dbReference>
<evidence type="ECO:0000256" key="4">
    <source>
        <dbReference type="SAM" id="MobiDB-lite"/>
    </source>
</evidence>
<feature type="repeat" description="RCC1" evidence="2">
    <location>
        <begin position="174"/>
        <end position="224"/>
    </location>
</feature>
<feature type="region of interest" description="Disordered" evidence="4">
    <location>
        <begin position="751"/>
        <end position="776"/>
    </location>
</feature>
<feature type="region of interest" description="Disordered" evidence="4">
    <location>
        <begin position="471"/>
        <end position="492"/>
    </location>
</feature>
<dbReference type="AlphaFoldDB" id="A0A0G4GME6"/>
<feature type="repeat" description="RCC1" evidence="2">
    <location>
        <begin position="106"/>
        <end position="173"/>
    </location>
</feature>
<dbReference type="PROSITE" id="PS50012">
    <property type="entry name" value="RCC1_3"/>
    <property type="match status" value="3"/>
</dbReference>
<evidence type="ECO:0000313" key="7">
    <source>
        <dbReference type="Proteomes" id="UP000041254"/>
    </source>
</evidence>
<evidence type="ECO:0000259" key="5">
    <source>
        <dbReference type="Pfam" id="PF25390"/>
    </source>
</evidence>
<evidence type="ECO:0000256" key="2">
    <source>
        <dbReference type="PROSITE-ProRule" id="PRU00235"/>
    </source>
</evidence>